<sequence>MRNILLFPYPTFNFDNSTTESVSFLNLDKTKNVTFNGSDVLATIQRALAISISNPDVRNLFEQTGDFAIDQIGNLLVPEDHKTFARLYALVYQSSEFPAGTFTVHQENVTRVLSDGSTQTYTIGCRADQALLGGTQCKDARGQPCASASVADATLTDIDFSTLSSQSGWQNNIALLSVVEYFFFYMRLVFSKQNWASVVAAGNRGLGTTTLASDGTLVETPAIFAIAANGSRSLTQSTVAANGIIWNCVASELLLTENYITNFTLKLIQDALVAHNLYQATPILKANPIVQARAMAVFNDPNNVVRITSAAGSYSYVESNKALFGKPMTESAISTTVLKRDLDLSNGASMGSNVRNLLTIANDATHKYSLQQITALSPDVVIQYRVLGGTFGGYDGFKNDPLHNTMGVYKLSEQVSQHTSGQHALDYFSQEQTIANWYANYEVTQKANNNLLSFVVARFGTIRVEAFRNILVPTTSDAYETLCYQALMRRVSQIVWLTALRLHPTLQYFVYTSAQNDVTDYAWFRQQMMVNEVVGESSQGARVHMPYNALFVSPNLGNGWPLIPLLDALAQVHSASFLRSQIMLEMNNSFTALIELELGLINFRDQAHCPIGLTTFGVTTTDSLASLYKKIFPGLDGLVQDVV</sequence>
<comment type="caution">
    <text evidence="1">The sequence shown here is derived from an EMBL/GenBank/DDBJ whole genome shotgun (WGS) entry which is preliminary data.</text>
</comment>
<dbReference type="AlphaFoldDB" id="A0A6A4YEX7"/>
<accession>A0A6A4YEX7</accession>
<proteinExistence type="predicted"/>
<protein>
    <submittedName>
        <fullName evidence="1">Uncharacterized protein</fullName>
    </submittedName>
</protein>
<feature type="non-terminal residue" evidence="1">
    <location>
        <position position="643"/>
    </location>
</feature>
<gene>
    <name evidence="1" type="ORF">As57867_014471</name>
</gene>
<reference evidence="1" key="1">
    <citation type="submission" date="2019-06" db="EMBL/GenBank/DDBJ databases">
        <title>Genomics analysis of Aphanomyces spp. identifies a new class of oomycete effector associated with host adaptation.</title>
        <authorList>
            <person name="Gaulin E."/>
        </authorList>
    </citation>
    <scope>NUCLEOTIDE SEQUENCE</scope>
    <source>
        <strain evidence="1">CBS 578.67</strain>
    </source>
</reference>
<evidence type="ECO:0000313" key="1">
    <source>
        <dbReference type="EMBL" id="KAF0694629.1"/>
    </source>
</evidence>
<dbReference type="EMBL" id="VJMH01005545">
    <property type="protein sequence ID" value="KAF0694629.1"/>
    <property type="molecule type" value="Genomic_DNA"/>
</dbReference>
<organism evidence="1">
    <name type="scientific">Aphanomyces stellatus</name>
    <dbReference type="NCBI Taxonomy" id="120398"/>
    <lineage>
        <taxon>Eukaryota</taxon>
        <taxon>Sar</taxon>
        <taxon>Stramenopiles</taxon>
        <taxon>Oomycota</taxon>
        <taxon>Saprolegniomycetes</taxon>
        <taxon>Saprolegniales</taxon>
        <taxon>Verrucalvaceae</taxon>
        <taxon>Aphanomyces</taxon>
    </lineage>
</organism>
<name>A0A6A4YEX7_9STRA</name>